<protein>
    <submittedName>
        <fullName evidence="1">Uncharacterized protein</fullName>
    </submittedName>
</protein>
<gene>
    <name evidence="1" type="ORF">LCGC14_1316250</name>
</gene>
<accession>A0A0F9N1S2</accession>
<name>A0A0F9N1S2_9ZZZZ</name>
<dbReference type="AlphaFoldDB" id="A0A0F9N1S2"/>
<reference evidence="1" key="1">
    <citation type="journal article" date="2015" name="Nature">
        <title>Complex archaea that bridge the gap between prokaryotes and eukaryotes.</title>
        <authorList>
            <person name="Spang A."/>
            <person name="Saw J.H."/>
            <person name="Jorgensen S.L."/>
            <person name="Zaremba-Niedzwiedzka K."/>
            <person name="Martijn J."/>
            <person name="Lind A.E."/>
            <person name="van Eijk R."/>
            <person name="Schleper C."/>
            <person name="Guy L."/>
            <person name="Ettema T.J."/>
        </authorList>
    </citation>
    <scope>NUCLEOTIDE SEQUENCE</scope>
</reference>
<sequence>MTAALRSAIHRNYSGSFRSFDDCSLSRDMSKYLLVSKRLTEGSDAAPRTFCEKPSFDNMKLEEFAASYARTFFGMPLHSMTQGNRRFQFEKFQKTHFSDDLDLDNASLVDSLSLSIWAALMDYYGDDPNFKRKFLSELGLTGNSLLSILETVVRLPACLIVGNKISHYIAQGINFFANRKRNDDQILINYLELRKKLNRSLGRNVESVAQNCTSLVTNLMRRGYQERTAQKINDHVVDGSEKVLSLFEHVLSPFFILKLALGKLPTGTDMVTFYSDMKKYDPKYYSRERSNSL</sequence>
<evidence type="ECO:0000313" key="1">
    <source>
        <dbReference type="EMBL" id="KKM82760.1"/>
    </source>
</evidence>
<dbReference type="EMBL" id="LAZR01007811">
    <property type="protein sequence ID" value="KKM82760.1"/>
    <property type="molecule type" value="Genomic_DNA"/>
</dbReference>
<comment type="caution">
    <text evidence="1">The sequence shown here is derived from an EMBL/GenBank/DDBJ whole genome shotgun (WGS) entry which is preliminary data.</text>
</comment>
<organism evidence="1">
    <name type="scientific">marine sediment metagenome</name>
    <dbReference type="NCBI Taxonomy" id="412755"/>
    <lineage>
        <taxon>unclassified sequences</taxon>
        <taxon>metagenomes</taxon>
        <taxon>ecological metagenomes</taxon>
    </lineage>
</organism>
<proteinExistence type="predicted"/>